<gene>
    <name evidence="2" type="ORF">ASZ90_007279</name>
</gene>
<proteinExistence type="predicted"/>
<reference evidence="2" key="1">
    <citation type="journal article" date="2015" name="Proc. Natl. Acad. Sci. U.S.A.">
        <title>Networks of energetic and metabolic interactions define dynamics in microbial communities.</title>
        <authorList>
            <person name="Embree M."/>
            <person name="Liu J.K."/>
            <person name="Al-Bassam M.M."/>
            <person name="Zengler K."/>
        </authorList>
    </citation>
    <scope>NUCLEOTIDE SEQUENCE</scope>
</reference>
<dbReference type="InterPro" id="IPR009057">
    <property type="entry name" value="Homeodomain-like_sf"/>
</dbReference>
<comment type="caution">
    <text evidence="2">The sequence shown here is derived from an EMBL/GenBank/DDBJ whole genome shotgun (WGS) entry which is preliminary data.</text>
</comment>
<dbReference type="EMBL" id="LNQE01000931">
    <property type="protein sequence ID" value="KUG22936.1"/>
    <property type="molecule type" value="Genomic_DNA"/>
</dbReference>
<dbReference type="InterPro" id="IPR052411">
    <property type="entry name" value="c-mor_Regulatory_Protein"/>
</dbReference>
<dbReference type="Gene3D" id="1.10.10.60">
    <property type="entry name" value="Homeodomain-like"/>
    <property type="match status" value="1"/>
</dbReference>
<feature type="domain" description="Mor transcription activator" evidence="1">
    <location>
        <begin position="7"/>
        <end position="91"/>
    </location>
</feature>
<sequence>MNSGWLKEIAAEITAENLPECYQDIAEIIGVEATLNLSQYLGGTRFYFRKIDGLLMDKRDERIRKEFTGFNHLELARRYGLTETRIRDILRGKSTQCKLFDGE</sequence>
<evidence type="ECO:0000313" key="2">
    <source>
        <dbReference type="EMBL" id="KUG22936.1"/>
    </source>
</evidence>
<dbReference type="AlphaFoldDB" id="A0A0W8FPT7"/>
<dbReference type="SUPFAM" id="SSF46689">
    <property type="entry name" value="Homeodomain-like"/>
    <property type="match status" value="1"/>
</dbReference>
<dbReference type="PANTHER" id="PTHR37812:SF1">
    <property type="entry name" value="MU-LIKE PROPHAGE FLUMU PROTEIN C"/>
    <property type="match status" value="1"/>
</dbReference>
<dbReference type="InterPro" id="IPR014875">
    <property type="entry name" value="Mor_transcription_activator"/>
</dbReference>
<evidence type="ECO:0000259" key="1">
    <source>
        <dbReference type="Pfam" id="PF08765"/>
    </source>
</evidence>
<name>A0A0W8FPT7_9ZZZZ</name>
<dbReference type="PANTHER" id="PTHR37812">
    <property type="entry name" value="MU-LIKE PROPHAGE FLUMU PROTEIN C"/>
    <property type="match status" value="1"/>
</dbReference>
<dbReference type="Pfam" id="PF08765">
    <property type="entry name" value="Mor"/>
    <property type="match status" value="1"/>
</dbReference>
<protein>
    <recommendedName>
        <fullName evidence="1">Mor transcription activator domain-containing protein</fullName>
    </recommendedName>
</protein>
<accession>A0A0W8FPT7</accession>
<organism evidence="2">
    <name type="scientific">hydrocarbon metagenome</name>
    <dbReference type="NCBI Taxonomy" id="938273"/>
    <lineage>
        <taxon>unclassified sequences</taxon>
        <taxon>metagenomes</taxon>
        <taxon>ecological metagenomes</taxon>
    </lineage>
</organism>